<dbReference type="Proteomes" id="UP000031189">
    <property type="component" value="Unassembled WGS sequence"/>
</dbReference>
<reference evidence="1 2" key="1">
    <citation type="submission" date="2014-12" db="EMBL/GenBank/DDBJ databases">
        <title>Draft genome sequence of Terrisporobacter sp. 08-306576, isolated from the blood culture of a bacteremia patient.</title>
        <authorList>
            <person name="Lund L.C."/>
            <person name="Sydenham T.V."/>
            <person name="Hogh S.V."/>
            <person name="Skov M.N."/>
            <person name="Kemp M."/>
            <person name="Justesen U.S."/>
        </authorList>
    </citation>
    <scope>NUCLEOTIDE SEQUENCE [LARGE SCALE GENOMIC DNA]</scope>
    <source>
        <strain evidence="1 2">08-306576</strain>
    </source>
</reference>
<evidence type="ECO:0008006" key="3">
    <source>
        <dbReference type="Google" id="ProtNLM"/>
    </source>
</evidence>
<organism evidence="1 2">
    <name type="scientific">Terrisporobacter othiniensis</name>
    <dbReference type="NCBI Taxonomy" id="1577792"/>
    <lineage>
        <taxon>Bacteria</taxon>
        <taxon>Bacillati</taxon>
        <taxon>Bacillota</taxon>
        <taxon>Clostridia</taxon>
        <taxon>Peptostreptococcales</taxon>
        <taxon>Peptostreptococcaceae</taxon>
        <taxon>Terrisporobacter</taxon>
    </lineage>
</organism>
<protein>
    <recommendedName>
        <fullName evidence="3">PqqD family protein</fullName>
    </recommendedName>
</protein>
<dbReference type="RefSeq" id="WP_039680891.1">
    <property type="nucleotide sequence ID" value="NZ_JAWGXO010000001.1"/>
</dbReference>
<accession>A0A0B3W180</accession>
<evidence type="ECO:0000313" key="1">
    <source>
        <dbReference type="EMBL" id="KHS56047.1"/>
    </source>
</evidence>
<comment type="caution">
    <text evidence="1">The sequence shown here is derived from an EMBL/GenBank/DDBJ whole genome shotgun (WGS) entry which is preliminary data.</text>
</comment>
<dbReference type="OrthoDB" id="308521at2"/>
<gene>
    <name evidence="1" type="ORF">QX51_15915</name>
</gene>
<evidence type="ECO:0000313" key="2">
    <source>
        <dbReference type="Proteomes" id="UP000031189"/>
    </source>
</evidence>
<dbReference type="STRING" id="1577792.QX51_15915"/>
<keyword evidence="2" id="KW-1185">Reference proteome</keyword>
<name>A0A0B3W180_9FIRM</name>
<proteinExistence type="predicted"/>
<dbReference type="AlphaFoldDB" id="A0A0B3W180"/>
<sequence>MKTNEDILNLKFKVCDNIEYMVDKNGIVTLLEKQDHKIQSFLRKLKFKIPMYKEIELDEYCSTVFIMLNGKNTVEEVGENLDLKYGEKVHPLYERLLLFINHIYTDCNYIEMIN</sequence>
<dbReference type="EMBL" id="JWHR01000125">
    <property type="protein sequence ID" value="KHS56047.1"/>
    <property type="molecule type" value="Genomic_DNA"/>
</dbReference>